<dbReference type="Proteomes" id="UP000584867">
    <property type="component" value="Unassembled WGS sequence"/>
</dbReference>
<evidence type="ECO:0000313" key="8">
    <source>
        <dbReference type="EMBL" id="MBB5063845.1"/>
    </source>
</evidence>
<proteinExistence type="inferred from homology"/>
<evidence type="ECO:0000256" key="6">
    <source>
        <dbReference type="ARBA" id="ARBA00023136"/>
    </source>
</evidence>
<evidence type="ECO:0000256" key="1">
    <source>
        <dbReference type="ARBA" id="ARBA00004442"/>
    </source>
</evidence>
<keyword evidence="6" id="KW-0472">Membrane</keyword>
<dbReference type="Pfam" id="PF02321">
    <property type="entry name" value="OEP"/>
    <property type="match status" value="2"/>
</dbReference>
<dbReference type="InterPro" id="IPR051906">
    <property type="entry name" value="TolC-like"/>
</dbReference>
<comment type="caution">
    <text evidence="8">The sequence shown here is derived from an EMBL/GenBank/DDBJ whole genome shotgun (WGS) entry which is preliminary data.</text>
</comment>
<dbReference type="RefSeq" id="WP_184255312.1">
    <property type="nucleotide sequence ID" value="NZ_JACHIO010000008.1"/>
</dbReference>
<evidence type="ECO:0000256" key="7">
    <source>
        <dbReference type="ARBA" id="ARBA00023237"/>
    </source>
</evidence>
<dbReference type="GO" id="GO:0009279">
    <property type="term" value="C:cell outer membrane"/>
    <property type="evidence" value="ECO:0007669"/>
    <property type="project" value="UniProtKB-SubCell"/>
</dbReference>
<reference evidence="8 9" key="1">
    <citation type="submission" date="2020-08" db="EMBL/GenBank/DDBJ databases">
        <title>Genomic Encyclopedia of Type Strains, Phase IV (KMG-V): Genome sequencing to study the core and pangenomes of soil and plant-associated prokaryotes.</title>
        <authorList>
            <person name="Whitman W."/>
        </authorList>
    </citation>
    <scope>NUCLEOTIDE SEQUENCE [LARGE SCALE GENOMIC DNA]</scope>
    <source>
        <strain evidence="8 9">X5P3</strain>
    </source>
</reference>
<keyword evidence="4" id="KW-1134">Transmembrane beta strand</keyword>
<evidence type="ECO:0000313" key="9">
    <source>
        <dbReference type="Proteomes" id="UP000584867"/>
    </source>
</evidence>
<dbReference type="Gene3D" id="1.20.1600.10">
    <property type="entry name" value="Outer membrane efflux proteins (OEP)"/>
    <property type="match status" value="1"/>
</dbReference>
<dbReference type="PANTHER" id="PTHR30026">
    <property type="entry name" value="OUTER MEMBRANE PROTEIN TOLC"/>
    <property type="match status" value="1"/>
</dbReference>
<evidence type="ECO:0000256" key="3">
    <source>
        <dbReference type="ARBA" id="ARBA00022448"/>
    </source>
</evidence>
<dbReference type="PANTHER" id="PTHR30026:SF20">
    <property type="entry name" value="OUTER MEMBRANE PROTEIN TOLC"/>
    <property type="match status" value="1"/>
</dbReference>
<dbReference type="SUPFAM" id="SSF56954">
    <property type="entry name" value="Outer membrane efflux proteins (OEP)"/>
    <property type="match status" value="1"/>
</dbReference>
<evidence type="ECO:0000256" key="4">
    <source>
        <dbReference type="ARBA" id="ARBA00022452"/>
    </source>
</evidence>
<dbReference type="EMBL" id="JACHIO010000008">
    <property type="protein sequence ID" value="MBB5063845.1"/>
    <property type="molecule type" value="Genomic_DNA"/>
</dbReference>
<comment type="similarity">
    <text evidence="2">Belongs to the outer membrane factor (OMF) (TC 1.B.17) family.</text>
</comment>
<accession>A0A7W8EAU0</accession>
<dbReference type="GO" id="GO:0015288">
    <property type="term" value="F:porin activity"/>
    <property type="evidence" value="ECO:0007669"/>
    <property type="project" value="TreeGrafter"/>
</dbReference>
<comment type="subcellular location">
    <subcellularLocation>
        <location evidence="1">Cell outer membrane</location>
    </subcellularLocation>
</comment>
<dbReference type="GO" id="GO:0015562">
    <property type="term" value="F:efflux transmembrane transporter activity"/>
    <property type="evidence" value="ECO:0007669"/>
    <property type="project" value="InterPro"/>
</dbReference>
<evidence type="ECO:0000256" key="2">
    <source>
        <dbReference type="ARBA" id="ARBA00007613"/>
    </source>
</evidence>
<organism evidence="8 9">
    <name type="scientific">Granulicella mallensis</name>
    <dbReference type="NCBI Taxonomy" id="940614"/>
    <lineage>
        <taxon>Bacteria</taxon>
        <taxon>Pseudomonadati</taxon>
        <taxon>Acidobacteriota</taxon>
        <taxon>Terriglobia</taxon>
        <taxon>Terriglobales</taxon>
        <taxon>Acidobacteriaceae</taxon>
        <taxon>Granulicella</taxon>
    </lineage>
</organism>
<sequence length="443" mass="48059">MFKTQSVLPILAGVLVLQVTQRPALFAQTPQSPAAAYAAGTAPTPDPRRPPVSRPGAYTLAQILDLARSKNPTLLAAEQNLRAVRAQELQAGVRVNPSLTANGTDVTEGASAVTPYNYTVQVSRLFERGDKRHWRLDDARATTAQTQAQLNDTIRQTNLAVKQAFTHMLIAKEALELASASLKDFRHEVDIASDRYKAGDLGKLDYERLDLQLGSLESDESNDIVNLRQASDQLQTLIGIATPGADFDVTGDIIPPLVTQTQEALVQAGLDNRPDYAAAKFAVTAAEANARLAVANGTTDPTLEAEYDRSGTENSAGFSVNIPLRIFDRNQGNKETARFQATGSQFAQTAARNQVVSDIDQAWIGYTQAKRLSDRFGEHYLDESHDVLSIAQFAFEHGGIALIDYLDALRDARSSTNDALNAYQQTWLAIHQLSAASATEVVP</sequence>
<dbReference type="InterPro" id="IPR003423">
    <property type="entry name" value="OMP_efflux"/>
</dbReference>
<dbReference type="AlphaFoldDB" id="A0A7W8EAU0"/>
<dbReference type="GO" id="GO:1990281">
    <property type="term" value="C:efflux pump complex"/>
    <property type="evidence" value="ECO:0007669"/>
    <property type="project" value="TreeGrafter"/>
</dbReference>
<gene>
    <name evidence="8" type="ORF">HDF15_002193</name>
</gene>
<evidence type="ECO:0000256" key="5">
    <source>
        <dbReference type="ARBA" id="ARBA00022692"/>
    </source>
</evidence>
<keyword evidence="7" id="KW-0998">Cell outer membrane</keyword>
<keyword evidence="5" id="KW-0812">Transmembrane</keyword>
<name>A0A7W8EAU0_9BACT</name>
<keyword evidence="3" id="KW-0813">Transport</keyword>
<protein>
    <submittedName>
        <fullName evidence="8">Cobalt-zinc-cadmium efflux system outer membrane protein</fullName>
    </submittedName>
</protein>